<keyword evidence="6" id="KW-1185">Reference proteome</keyword>
<dbReference type="GeneID" id="6750212"/>
<dbReference type="OMA" id="QPEGNVH"/>
<dbReference type="PANTHER" id="PTHR12935">
    <property type="entry name" value="GAMMA-GLUTAMYLCYCLOTRANSFERASE"/>
    <property type="match status" value="1"/>
</dbReference>
<keyword evidence="2" id="KW-0456">Lyase</keyword>
<dbReference type="eggNOG" id="KOG4059">
    <property type="taxonomic scope" value="Eukaryota"/>
</dbReference>
<dbReference type="STRING" id="10228.B3RJ36"/>
<protein>
    <recommendedName>
        <fullName evidence="1">gamma-glutamylcyclotransferase</fullName>
        <ecNumber evidence="1">4.3.2.9</ecNumber>
    </recommendedName>
</protein>
<evidence type="ECO:0000256" key="3">
    <source>
        <dbReference type="PIRSR" id="PIRSR617939-1"/>
    </source>
</evidence>
<dbReference type="Pfam" id="PF13772">
    <property type="entry name" value="AIG2_2"/>
    <property type="match status" value="1"/>
</dbReference>
<dbReference type="AlphaFoldDB" id="B3RJ36"/>
<evidence type="ECO:0000313" key="5">
    <source>
        <dbReference type="EMBL" id="EDV29053.1"/>
    </source>
</evidence>
<feature type="active site" description="Proton acceptor" evidence="3">
    <location>
        <position position="88"/>
    </location>
</feature>
<dbReference type="EC" id="4.3.2.9" evidence="1"/>
<dbReference type="InterPro" id="IPR036568">
    <property type="entry name" value="GGCT-like_sf"/>
</dbReference>
<dbReference type="EMBL" id="DS985241">
    <property type="protein sequence ID" value="EDV29053.1"/>
    <property type="molecule type" value="Genomic_DNA"/>
</dbReference>
<dbReference type="GO" id="GO:0003839">
    <property type="term" value="F:gamma-glutamylcyclotransferase activity"/>
    <property type="evidence" value="ECO:0000318"/>
    <property type="project" value="GO_Central"/>
</dbReference>
<dbReference type="SUPFAM" id="SSF110857">
    <property type="entry name" value="Gamma-glutamyl cyclotransferase-like"/>
    <property type="match status" value="1"/>
</dbReference>
<evidence type="ECO:0000256" key="1">
    <source>
        <dbReference type="ARBA" id="ARBA00012346"/>
    </source>
</evidence>
<dbReference type="KEGG" id="tad:TRIADDRAFT_20381"/>
<dbReference type="Proteomes" id="UP000009022">
    <property type="component" value="Unassembled WGS sequence"/>
</dbReference>
<dbReference type="Gene3D" id="3.10.490.10">
    <property type="entry name" value="Gamma-glutamyl cyclotransferase-like"/>
    <property type="match status" value="1"/>
</dbReference>
<evidence type="ECO:0000256" key="2">
    <source>
        <dbReference type="ARBA" id="ARBA00023239"/>
    </source>
</evidence>
<dbReference type="InParanoid" id="B3RJ36"/>
<dbReference type="CTD" id="6750212"/>
<dbReference type="InterPro" id="IPR013024">
    <property type="entry name" value="GGCT-like"/>
</dbReference>
<dbReference type="PANTHER" id="PTHR12935:SF0">
    <property type="entry name" value="GAMMA-GLUTAMYLCYCLOTRANSFERASE"/>
    <property type="match status" value="1"/>
</dbReference>
<feature type="binding site" evidence="4">
    <location>
        <begin position="9"/>
        <end position="14"/>
    </location>
    <ligand>
        <name>substrate</name>
    </ligand>
</feature>
<reference evidence="5 6" key="1">
    <citation type="journal article" date="2008" name="Nature">
        <title>The Trichoplax genome and the nature of placozoans.</title>
        <authorList>
            <person name="Srivastava M."/>
            <person name="Begovic E."/>
            <person name="Chapman J."/>
            <person name="Putnam N.H."/>
            <person name="Hellsten U."/>
            <person name="Kawashima T."/>
            <person name="Kuo A."/>
            <person name="Mitros T."/>
            <person name="Salamov A."/>
            <person name="Carpenter M.L."/>
            <person name="Signorovitch A.Y."/>
            <person name="Moreno M.A."/>
            <person name="Kamm K."/>
            <person name="Grimwood J."/>
            <person name="Schmutz J."/>
            <person name="Shapiro H."/>
            <person name="Grigoriev I.V."/>
            <person name="Buss L.W."/>
            <person name="Schierwater B."/>
            <person name="Dellaporta S.L."/>
            <person name="Rokhsar D.S."/>
        </authorList>
    </citation>
    <scope>NUCLEOTIDE SEQUENCE [LARGE SCALE GENOMIC DNA]</scope>
    <source>
        <strain evidence="5 6">Grell-BS-1999</strain>
    </source>
</reference>
<gene>
    <name evidence="5" type="ORF">TRIADDRAFT_20381</name>
</gene>
<organism evidence="5 6">
    <name type="scientific">Trichoplax adhaerens</name>
    <name type="common">Trichoplax reptans</name>
    <dbReference type="NCBI Taxonomy" id="10228"/>
    <lineage>
        <taxon>Eukaryota</taxon>
        <taxon>Metazoa</taxon>
        <taxon>Placozoa</taxon>
        <taxon>Uniplacotomia</taxon>
        <taxon>Trichoplacea</taxon>
        <taxon>Trichoplacidae</taxon>
        <taxon>Trichoplax</taxon>
    </lineage>
</organism>
<dbReference type="HOGENOM" id="CLU_048475_2_2_1"/>
<proteinExistence type="predicted"/>
<dbReference type="RefSeq" id="XP_002108255.1">
    <property type="nucleotide sequence ID" value="XM_002108219.1"/>
</dbReference>
<name>B3RJ36_TRIAD</name>
<feature type="binding site" evidence="4">
    <location>
        <position position="130"/>
    </location>
    <ligand>
        <name>substrate</name>
    </ligand>
</feature>
<dbReference type="PhylomeDB" id="B3RJ36"/>
<sequence length="181" mass="20631">MEDNSRFLYFGYGSNMSGDRLRLNSPSAEFCCIAKLEKYKLRFGYSKYGPSKLWHGAVASIVPDETDYVFGAVWSLSNENMVTLDRQEGVSLGIYRPFEVEVTTIEGKLIRCRVYELINPQLGNRPSPQYLDVILTGARQLKIPPEYLNRLEQIEHNGYSGEVHLQRQTEESAQNADVVNN</sequence>
<dbReference type="InterPro" id="IPR017939">
    <property type="entry name" value="G-Glutamylcylcotransferase"/>
</dbReference>
<evidence type="ECO:0000313" key="6">
    <source>
        <dbReference type="Proteomes" id="UP000009022"/>
    </source>
</evidence>
<accession>B3RJ36</accession>
<evidence type="ECO:0000256" key="4">
    <source>
        <dbReference type="PIRSR" id="PIRSR617939-2"/>
    </source>
</evidence>
<dbReference type="OrthoDB" id="2924818at2759"/>
<dbReference type="FunCoup" id="B3RJ36">
    <property type="interactions" value="720"/>
</dbReference>
<dbReference type="CDD" id="cd06661">
    <property type="entry name" value="GGCT_like"/>
    <property type="match status" value="1"/>
</dbReference>